<dbReference type="AlphaFoldDB" id="A0A4R9LT86"/>
<evidence type="ECO:0000313" key="1">
    <source>
        <dbReference type="EMBL" id="TGN14717.1"/>
    </source>
</evidence>
<gene>
    <name evidence="1" type="ORF">EHS11_00485</name>
</gene>
<name>A0A4R9LT86_9LEPT</name>
<evidence type="ECO:0000313" key="2">
    <source>
        <dbReference type="Proteomes" id="UP000298264"/>
    </source>
</evidence>
<keyword evidence="2" id="KW-1185">Reference proteome</keyword>
<dbReference type="Proteomes" id="UP000298264">
    <property type="component" value="Unassembled WGS sequence"/>
</dbReference>
<proteinExistence type="predicted"/>
<comment type="caution">
    <text evidence="1">The sequence shown here is derived from an EMBL/GenBank/DDBJ whole genome shotgun (WGS) entry which is preliminary data.</text>
</comment>
<dbReference type="EMBL" id="RQHV01000002">
    <property type="protein sequence ID" value="TGN14717.1"/>
    <property type="molecule type" value="Genomic_DNA"/>
</dbReference>
<organism evidence="1 2">
    <name type="scientific">Leptospira ilyithenensis</name>
    <dbReference type="NCBI Taxonomy" id="2484901"/>
    <lineage>
        <taxon>Bacteria</taxon>
        <taxon>Pseudomonadati</taxon>
        <taxon>Spirochaetota</taxon>
        <taxon>Spirochaetia</taxon>
        <taxon>Leptospirales</taxon>
        <taxon>Leptospiraceae</taxon>
        <taxon>Leptospira</taxon>
    </lineage>
</organism>
<reference evidence="1" key="1">
    <citation type="journal article" date="2019" name="PLoS Negl. Trop. Dis.">
        <title>Revisiting the worldwide diversity of Leptospira species in the environment.</title>
        <authorList>
            <person name="Vincent A.T."/>
            <person name="Schiettekatte O."/>
            <person name="Bourhy P."/>
            <person name="Veyrier F.J."/>
            <person name="Picardeau M."/>
        </authorList>
    </citation>
    <scope>NUCLEOTIDE SEQUENCE [LARGE SCALE GENOMIC DNA]</scope>
    <source>
        <strain evidence="1">201400974</strain>
    </source>
</reference>
<protein>
    <submittedName>
        <fullName evidence="1">Uncharacterized protein</fullName>
    </submittedName>
</protein>
<sequence>MFIFLFLGEGSLFTESSPPSYARASQELVIAWEKLYPLPFREILKQDPLKKGIQTEKRKDTRKVWMYNFLVFMPKYDRRENVPVPRKEGREVQVIFLWEPNHLEEPYRLQLGEWNGN</sequence>
<accession>A0A4R9LT86</accession>
<dbReference type="OrthoDB" id="333593at2"/>